<sequence>MIVILSGVTTALFLVWSQTRREYANFEQRRAEAELRLTALREEREAKEAYLRAFLSEPDFVERVIRERMGYIAPGEIVFRFENP</sequence>
<keyword evidence="1" id="KW-0175">Coiled coil</keyword>
<comment type="caution">
    <text evidence="2">The sequence shown here is derived from an EMBL/GenBank/DDBJ whole genome shotgun (WGS) entry which is preliminary data.</text>
</comment>
<organism evidence="2 3">
    <name type="scientific">Oceanipulchritudo coccoides</name>
    <dbReference type="NCBI Taxonomy" id="2706888"/>
    <lineage>
        <taxon>Bacteria</taxon>
        <taxon>Pseudomonadati</taxon>
        <taxon>Verrucomicrobiota</taxon>
        <taxon>Opitutia</taxon>
        <taxon>Puniceicoccales</taxon>
        <taxon>Oceanipulchritudinaceae</taxon>
        <taxon>Oceanipulchritudo</taxon>
    </lineage>
</organism>
<dbReference type="Pfam" id="PF04977">
    <property type="entry name" value="DivIC"/>
    <property type="match status" value="1"/>
</dbReference>
<evidence type="ECO:0000256" key="1">
    <source>
        <dbReference type="SAM" id="Coils"/>
    </source>
</evidence>
<evidence type="ECO:0000313" key="3">
    <source>
        <dbReference type="Proteomes" id="UP000478417"/>
    </source>
</evidence>
<evidence type="ECO:0008006" key="4">
    <source>
        <dbReference type="Google" id="ProtNLM"/>
    </source>
</evidence>
<dbReference type="EMBL" id="JAAGNX010000002">
    <property type="protein sequence ID" value="NDV62692.1"/>
    <property type="molecule type" value="Genomic_DNA"/>
</dbReference>
<proteinExistence type="predicted"/>
<dbReference type="RefSeq" id="WP_163965035.1">
    <property type="nucleotide sequence ID" value="NZ_JAAGNX010000002.1"/>
</dbReference>
<name>A0A6B2M305_9BACT</name>
<dbReference type="InterPro" id="IPR007060">
    <property type="entry name" value="FtsL/DivIC"/>
</dbReference>
<keyword evidence="3" id="KW-1185">Reference proteome</keyword>
<dbReference type="Proteomes" id="UP000478417">
    <property type="component" value="Unassembled WGS sequence"/>
</dbReference>
<protein>
    <recommendedName>
        <fullName evidence="4">Septum formation initiator</fullName>
    </recommendedName>
</protein>
<feature type="coiled-coil region" evidence="1">
    <location>
        <begin position="23"/>
        <end position="50"/>
    </location>
</feature>
<gene>
    <name evidence="2" type="ORF">G0Q06_09540</name>
</gene>
<reference evidence="2 3" key="1">
    <citation type="submission" date="2020-02" db="EMBL/GenBank/DDBJ databases">
        <title>Albibacoteraceae fam. nov., the first described family within the subdivision 4 Verrucomicrobia.</title>
        <authorList>
            <person name="Xi F."/>
        </authorList>
    </citation>
    <scope>NUCLEOTIDE SEQUENCE [LARGE SCALE GENOMIC DNA]</scope>
    <source>
        <strain evidence="2 3">CK1056</strain>
    </source>
</reference>
<evidence type="ECO:0000313" key="2">
    <source>
        <dbReference type="EMBL" id="NDV62692.1"/>
    </source>
</evidence>
<accession>A0A6B2M305</accession>
<dbReference type="AlphaFoldDB" id="A0A6B2M305"/>